<sequence length="68" mass="7452">MSRTHRHGPTGGKRNRHISVRAVRRQQPDLHKLSRALIELAMEQAAAEAAAKAQAERTQTDTPEAADG</sequence>
<organism evidence="2 3">
    <name type="scientific">Geodermatophilus maliterrae</name>
    <dbReference type="NCBI Taxonomy" id="3162531"/>
    <lineage>
        <taxon>Bacteria</taxon>
        <taxon>Bacillati</taxon>
        <taxon>Actinomycetota</taxon>
        <taxon>Actinomycetes</taxon>
        <taxon>Geodermatophilales</taxon>
        <taxon>Geodermatophilaceae</taxon>
        <taxon>Geodermatophilus</taxon>
    </lineage>
</organism>
<dbReference type="EMBL" id="JBFNXQ010000016">
    <property type="protein sequence ID" value="MEX5718197.1"/>
    <property type="molecule type" value="Genomic_DNA"/>
</dbReference>
<name>A0ABV3XCQ1_9ACTN</name>
<protein>
    <submittedName>
        <fullName evidence="2">Uncharacterized protein</fullName>
    </submittedName>
</protein>
<gene>
    <name evidence="2" type="ORF">ABQ292_07415</name>
</gene>
<keyword evidence="3" id="KW-1185">Reference proteome</keyword>
<reference evidence="2 3" key="1">
    <citation type="submission" date="2024-06" db="EMBL/GenBank/DDBJ databases">
        <title>Draft genome sequence of Geodermatophilus badlandi, a novel member of the Geodermatophilaceae isolated from badland sedimentary rocks in the Red desert, Wyoming, USA.</title>
        <authorList>
            <person name="Ben Tekaya S."/>
            <person name="Nouioui I."/>
            <person name="Flores G.M."/>
            <person name="Shaal M.N."/>
            <person name="Bredoire F."/>
            <person name="Basile F."/>
            <person name="Van Diepen L."/>
            <person name="Ward N.L."/>
        </authorList>
    </citation>
    <scope>NUCLEOTIDE SEQUENCE [LARGE SCALE GENOMIC DNA]</scope>
    <source>
        <strain evidence="2 3">WL48A</strain>
    </source>
</reference>
<proteinExistence type="predicted"/>
<dbReference type="Proteomes" id="UP001560045">
    <property type="component" value="Unassembled WGS sequence"/>
</dbReference>
<evidence type="ECO:0000256" key="1">
    <source>
        <dbReference type="SAM" id="MobiDB-lite"/>
    </source>
</evidence>
<feature type="region of interest" description="Disordered" evidence="1">
    <location>
        <begin position="1"/>
        <end position="20"/>
    </location>
</feature>
<evidence type="ECO:0000313" key="2">
    <source>
        <dbReference type="EMBL" id="MEX5718197.1"/>
    </source>
</evidence>
<dbReference type="RefSeq" id="WP_369204807.1">
    <property type="nucleotide sequence ID" value="NZ_JBFNXQ010000016.1"/>
</dbReference>
<accession>A0ABV3XCQ1</accession>
<comment type="caution">
    <text evidence="2">The sequence shown here is derived from an EMBL/GenBank/DDBJ whole genome shotgun (WGS) entry which is preliminary data.</text>
</comment>
<evidence type="ECO:0000313" key="3">
    <source>
        <dbReference type="Proteomes" id="UP001560045"/>
    </source>
</evidence>
<feature type="region of interest" description="Disordered" evidence="1">
    <location>
        <begin position="49"/>
        <end position="68"/>
    </location>
</feature>